<feature type="coiled-coil region" evidence="1">
    <location>
        <begin position="357"/>
        <end position="474"/>
    </location>
</feature>
<gene>
    <name evidence="2" type="ORF">Ctaglu_19150</name>
</gene>
<dbReference type="Proteomes" id="UP000287872">
    <property type="component" value="Unassembled WGS sequence"/>
</dbReference>
<dbReference type="EMBL" id="BHYK01000009">
    <property type="protein sequence ID" value="GCD10292.1"/>
    <property type="molecule type" value="Genomic_DNA"/>
</dbReference>
<feature type="coiled-coil region" evidence="1">
    <location>
        <begin position="798"/>
        <end position="977"/>
    </location>
</feature>
<dbReference type="OrthoDB" id="9815057at2"/>
<sequence>MSKINALRIVNFSYNNNSMKIDDEIFELGGESTLLSLRNGGGKSVMVQLMMAPFVNKRYRDLKDRTFKSYFTSSSPSYILTEWVLDGGTSHVLVGMMVKKRLISSDDDSGEDLDIVTFIHEYRGNSKYDIYNFPAVEVEKNIKKIKSFTNTKVLLEELKKDKNINFNYFDMTVPSQTKNYFDNLRQYKINNKEWESIVKKINMKESGLSELFQEAKNVSGLVEKWFIKAVEDKINKDEDKIKNFSEIVKKYIYQYRYNQSKIEKKQAIEEFRICAREILAVAEIFMEHKIHSESLKNKIANLIKYLEDSLSLAQQNKEELEFKISEIESYIRDIKYEKISSEVYALCDKAKDISADKETAIEEALNINEKISDLEKAQQVLECSKIYGEYVKASRDVQKYENRIDIAKEKNKDLQPERENIGFTLKKHYEGKERETSKGLKENEENIKITKTNIDEVKKEIDELNKELQQKSIVKGGLQSNINSFSKEEENFNNRYKKAFIRNLMGYCNEDFINKETLSYSESSTKKEEIITTSKKLYEDKSIEIKAREREKEDVSKEISNINNEICNMKNEKNKLLKEIENRKNIIRYIDVDESRLFHKEYIINEFNSKIRILKQEENKFIIKLNKLQQEEKKLQTGRTLEIPKDMEEKLRLRDINIIYGIDWLKKNNYSQVENIKFIEDNPFLPYSLIMDPEDLIKLQKEEIGVFTSYPIPIVKRESLTNKSSGKVNSLCNLEDITFYVSFNNGLINEEELKKLLCEKQGEITSLKEALARKISDTQFYERNRSEVEFSILDKEIYENLEKHLELKDEELISKENSFNILRGTIADINKTLENTNKTIRTEESELQKLKREIEDFNFLLKSYERYTFDKKKLDDLCENITQLTNDKNIKEKNKIGLEISLSNIQDGLRDLNGKLKKIQDNFNKYNQYNQGEILQKDIEDLEARYDSLTKEISTDIQLLEDSLKDANERFRLKEEDLIAKGSEYCLSEIQYREVTYDRFKEEEIKGQLKNLKGAIAKINNNINELQIAFAKVDTNIENLYKRIRDDFNKETPKAREEILDRDFNKRTFEKSHKLEEVKKEKLLSVNTIEKLENNLSNLEEFKDFVITQELIMEVEIQGLNKYSGELRRDYRQSLEEEAKKSLALSNEINRVSRKPLFLNDDFFKKSLETIERSIDKPDIVIENLNITLDAHKALMEKLQADIDLITREKDNVAQSIYEYVLEVHANIGKIDNNSSIKIKDKYVKMLSIKLPEWEPSSEIYRLRVNDFLEALTIKALERLQSNENIEDLISKSINTRDLYNEVVSISNIEVKLYKIEEDRQIQLGWNEIALNSGGEGFLSAFVILSSLLSYMRRDETDIFASNEDGKVLIMDNPFAQTNAEHLLKPLMDIAKKSNTQLICLSGLGGESVLNRFDNIYVLDLVPSKLKSGLKYLKSEHIKGEEYIETIVASRFKLEEEVAVDQMELF</sequence>
<keyword evidence="3" id="KW-1185">Reference proteome</keyword>
<name>A0A401ULC4_9CLOT</name>
<feature type="coiled-coil region" evidence="1">
    <location>
        <begin position="1002"/>
        <end position="1029"/>
    </location>
</feature>
<proteinExistence type="predicted"/>
<feature type="coiled-coil region" evidence="1">
    <location>
        <begin position="538"/>
        <end position="565"/>
    </location>
</feature>
<evidence type="ECO:0000256" key="1">
    <source>
        <dbReference type="SAM" id="Coils"/>
    </source>
</evidence>
<feature type="coiled-coil region" evidence="1">
    <location>
        <begin position="1182"/>
        <end position="1216"/>
    </location>
</feature>
<accession>A0A401ULC4</accession>
<evidence type="ECO:0000313" key="2">
    <source>
        <dbReference type="EMBL" id="GCD10292.1"/>
    </source>
</evidence>
<keyword evidence="1" id="KW-0175">Coiled coil</keyword>
<dbReference type="RefSeq" id="WP_125000657.1">
    <property type="nucleotide sequence ID" value="NZ_BHYK01000009.1"/>
</dbReference>
<reference evidence="2 3" key="1">
    <citation type="submission" date="2018-11" db="EMBL/GenBank/DDBJ databases">
        <title>Genome sequencing and assembly of Clostridium tagluense strain A121.</title>
        <authorList>
            <person name="Murakami T."/>
            <person name="Segawa T."/>
            <person name="Shcherbakova V.A."/>
            <person name="Mori H."/>
            <person name="Yoshimura Y."/>
        </authorList>
    </citation>
    <scope>NUCLEOTIDE SEQUENCE [LARGE SCALE GENOMIC DNA]</scope>
    <source>
        <strain evidence="2 3">A121</strain>
    </source>
</reference>
<protein>
    <submittedName>
        <fullName evidence="2">Uncharacterized protein</fullName>
    </submittedName>
</protein>
<organism evidence="2 3">
    <name type="scientific">Clostridium tagluense</name>
    <dbReference type="NCBI Taxonomy" id="360422"/>
    <lineage>
        <taxon>Bacteria</taxon>
        <taxon>Bacillati</taxon>
        <taxon>Bacillota</taxon>
        <taxon>Clostridia</taxon>
        <taxon>Eubacteriales</taxon>
        <taxon>Clostridiaceae</taxon>
        <taxon>Clostridium</taxon>
    </lineage>
</organism>
<evidence type="ECO:0000313" key="3">
    <source>
        <dbReference type="Proteomes" id="UP000287872"/>
    </source>
</evidence>
<feature type="coiled-coil region" evidence="1">
    <location>
        <begin position="1075"/>
        <end position="1109"/>
    </location>
</feature>
<comment type="caution">
    <text evidence="2">The sequence shown here is derived from an EMBL/GenBank/DDBJ whole genome shotgun (WGS) entry which is preliminary data.</text>
</comment>